<dbReference type="AlphaFoldDB" id="A0A417Z9W8"/>
<sequence length="243" mass="28146">MNGMISIKKSIRPWRMIIKMTKEIEKYITELDAHLSRLPAEERREVEEFYREFLLDAKLHNRFDIEQELGTPKQLSHKIMANYSLNPTEEAVTDNNSHVKSRQYVRAIWWIILGMCAVPLGIPLLFILLGIILFLFVISVVAVSLFVAFFVAACLIIYKALPLISTANWAVGWFYTGAGIILLIVLFMILPLVLRVGRWLIALGAQAARWLGKKVFKNHEYHKKYKGEQILRVKKEHIRLVEN</sequence>
<keyword evidence="1" id="KW-1133">Transmembrane helix</keyword>
<accession>A0A417Z9W8</accession>
<evidence type="ECO:0000313" key="2">
    <source>
        <dbReference type="EMBL" id="RHW47427.1"/>
    </source>
</evidence>
<feature type="transmembrane region" description="Helical" evidence="1">
    <location>
        <begin position="170"/>
        <end position="190"/>
    </location>
</feature>
<comment type="caution">
    <text evidence="2">The sequence shown here is derived from an EMBL/GenBank/DDBJ whole genome shotgun (WGS) entry which is preliminary data.</text>
</comment>
<dbReference type="EMBL" id="QOCS01000008">
    <property type="protein sequence ID" value="RHW47427.1"/>
    <property type="molecule type" value="Genomic_DNA"/>
</dbReference>
<evidence type="ECO:0008006" key="4">
    <source>
        <dbReference type="Google" id="ProtNLM"/>
    </source>
</evidence>
<dbReference type="Pfam" id="PF22564">
    <property type="entry name" value="HAAS"/>
    <property type="match status" value="1"/>
</dbReference>
<organism evidence="2 3">
    <name type="scientific">Bombilactobacillus bombi</name>
    <dbReference type="NCBI Taxonomy" id="1303590"/>
    <lineage>
        <taxon>Bacteria</taxon>
        <taxon>Bacillati</taxon>
        <taxon>Bacillota</taxon>
        <taxon>Bacilli</taxon>
        <taxon>Lactobacillales</taxon>
        <taxon>Lactobacillaceae</taxon>
        <taxon>Bombilactobacillus</taxon>
    </lineage>
</organism>
<dbReference type="Proteomes" id="UP000284822">
    <property type="component" value="Unassembled WGS sequence"/>
</dbReference>
<gene>
    <name evidence="2" type="ORF">DS832_04585</name>
</gene>
<feature type="transmembrane region" description="Helical" evidence="1">
    <location>
        <begin position="132"/>
        <end position="158"/>
    </location>
</feature>
<name>A0A417Z9W8_9LACO</name>
<keyword evidence="1" id="KW-0812">Transmembrane</keyword>
<proteinExistence type="predicted"/>
<evidence type="ECO:0000313" key="3">
    <source>
        <dbReference type="Proteomes" id="UP000284822"/>
    </source>
</evidence>
<evidence type="ECO:0000256" key="1">
    <source>
        <dbReference type="SAM" id="Phobius"/>
    </source>
</evidence>
<reference evidence="2 3" key="1">
    <citation type="submission" date="2018-07" db="EMBL/GenBank/DDBJ databases">
        <title>Genome sequences of six Lactobacillus spp. isolated from bumble bee guts.</title>
        <authorList>
            <person name="Motta E.V.S."/>
            <person name="Moran N.A."/>
        </authorList>
    </citation>
    <scope>NUCLEOTIDE SEQUENCE [LARGE SCALE GENOMIC DNA]</scope>
    <source>
        <strain evidence="2 3">LV-8.1</strain>
    </source>
</reference>
<keyword evidence="1" id="KW-0472">Membrane</keyword>
<feature type="transmembrane region" description="Helical" evidence="1">
    <location>
        <begin position="107"/>
        <end position="126"/>
    </location>
</feature>
<protein>
    <recommendedName>
        <fullName evidence="4">DUF1700 domain-containing protein</fullName>
    </recommendedName>
</protein>